<comment type="caution">
    <text evidence="1">The sequence shown here is derived from an EMBL/GenBank/DDBJ whole genome shotgun (WGS) entry which is preliminary data.</text>
</comment>
<keyword evidence="2" id="KW-1185">Reference proteome</keyword>
<dbReference type="EMBL" id="JAAIUW010000009">
    <property type="protein sequence ID" value="KAF7816880.1"/>
    <property type="molecule type" value="Genomic_DNA"/>
</dbReference>
<evidence type="ECO:0000313" key="1">
    <source>
        <dbReference type="EMBL" id="KAF7816880.1"/>
    </source>
</evidence>
<dbReference type="AlphaFoldDB" id="A0A834T7U5"/>
<name>A0A834T7U5_9FABA</name>
<organism evidence="1 2">
    <name type="scientific">Senna tora</name>
    <dbReference type="NCBI Taxonomy" id="362788"/>
    <lineage>
        <taxon>Eukaryota</taxon>
        <taxon>Viridiplantae</taxon>
        <taxon>Streptophyta</taxon>
        <taxon>Embryophyta</taxon>
        <taxon>Tracheophyta</taxon>
        <taxon>Spermatophyta</taxon>
        <taxon>Magnoliopsida</taxon>
        <taxon>eudicotyledons</taxon>
        <taxon>Gunneridae</taxon>
        <taxon>Pentapetalae</taxon>
        <taxon>rosids</taxon>
        <taxon>fabids</taxon>
        <taxon>Fabales</taxon>
        <taxon>Fabaceae</taxon>
        <taxon>Caesalpinioideae</taxon>
        <taxon>Cassia clade</taxon>
        <taxon>Senna</taxon>
    </lineage>
</organism>
<accession>A0A834T7U5</accession>
<proteinExistence type="predicted"/>
<gene>
    <name evidence="1" type="ORF">G2W53_030849</name>
</gene>
<reference evidence="1" key="1">
    <citation type="submission" date="2020-09" db="EMBL/GenBank/DDBJ databases">
        <title>Genome-Enabled Discovery of Anthraquinone Biosynthesis in Senna tora.</title>
        <authorList>
            <person name="Kang S.-H."/>
            <person name="Pandey R.P."/>
            <person name="Lee C.-M."/>
            <person name="Sim J.-S."/>
            <person name="Jeong J.-T."/>
            <person name="Choi B.-S."/>
            <person name="Jung M."/>
            <person name="Ginzburg D."/>
            <person name="Zhao K."/>
            <person name="Won S.Y."/>
            <person name="Oh T.-J."/>
            <person name="Yu Y."/>
            <person name="Kim N.-H."/>
            <person name="Lee O.R."/>
            <person name="Lee T.-H."/>
            <person name="Bashyal P."/>
            <person name="Kim T.-S."/>
            <person name="Lee W.-H."/>
            <person name="Kawkins C."/>
            <person name="Kim C.-K."/>
            <person name="Kim J.S."/>
            <person name="Ahn B.O."/>
            <person name="Rhee S.Y."/>
            <person name="Sohng J.K."/>
        </authorList>
    </citation>
    <scope>NUCLEOTIDE SEQUENCE</scope>
    <source>
        <tissue evidence="1">Leaf</tissue>
    </source>
</reference>
<dbReference type="Proteomes" id="UP000634136">
    <property type="component" value="Unassembled WGS sequence"/>
</dbReference>
<protein>
    <submittedName>
        <fullName evidence="1">Uncharacterized protein</fullName>
    </submittedName>
</protein>
<evidence type="ECO:0000313" key="2">
    <source>
        <dbReference type="Proteomes" id="UP000634136"/>
    </source>
</evidence>
<sequence length="170" mass="19178">MPFRNNHTRNRIDSSLRRRRWALPVICRQLLNQLLQTRPPEDTALLSRDQQSEDAFDDALEFLYRHRHRHQSKGLEQAWLWGRIVMGEIHYKSWPGDVDFADELTRTSRAANVGGVWVGQPDHAVTLVAPIVLGGPGAELVSIASHQLLTDKGFETQGPPTVFPPTIGKG</sequence>